<evidence type="ECO:0000256" key="1">
    <source>
        <dbReference type="SAM" id="SignalP"/>
    </source>
</evidence>
<evidence type="ECO:0000313" key="3">
    <source>
        <dbReference type="Proteomes" id="UP000033684"/>
    </source>
</evidence>
<dbReference type="Pfam" id="PF11684">
    <property type="entry name" value="DUF3280"/>
    <property type="match status" value="1"/>
</dbReference>
<dbReference type="AlphaFoldDB" id="A0A0F3IIN9"/>
<feature type="chain" id="PRO_5002462350" description="DUF2380 domain-containing protein" evidence="1">
    <location>
        <begin position="20"/>
        <end position="163"/>
    </location>
</feature>
<dbReference type="InterPro" id="IPR021698">
    <property type="entry name" value="DUF3280"/>
</dbReference>
<dbReference type="RefSeq" id="WP_045779327.1">
    <property type="nucleotide sequence ID" value="NZ_LAJX01000112.1"/>
</dbReference>
<sequence length="163" mass="18451">MIRFITLLVFALVTANAAAEARIAVLDFELRDLTSLPYTEQEYARTASFKPLLVNALNKLARYELISITQQEQNQANHSPSYLYDHNDAATQLGQAHQVDWVLVTQHAKPSYLFSYLMVHLINVKTGQLAADYKIEMKGNHEKVAEHGINSLAKKIHHSLNSY</sequence>
<dbReference type="EMBL" id="LAJX01000112">
    <property type="protein sequence ID" value="KJV06418.1"/>
    <property type="molecule type" value="Genomic_DNA"/>
</dbReference>
<protein>
    <recommendedName>
        <fullName evidence="4">DUF2380 domain-containing protein</fullName>
    </recommendedName>
</protein>
<evidence type="ECO:0000313" key="2">
    <source>
        <dbReference type="EMBL" id="KJV06418.1"/>
    </source>
</evidence>
<keyword evidence="3" id="KW-1185">Reference proteome</keyword>
<keyword evidence="1" id="KW-0732">Signal</keyword>
<name>A0A0F3IIN9_9GAMM</name>
<reference evidence="3" key="1">
    <citation type="submission" date="2015-03" db="EMBL/GenBank/DDBJ databases">
        <title>Draft genome sequence of a novel methanotroph (Sn10-6) isolated from flooded ricefield rhizosphere in India.</title>
        <authorList>
            <person name="Pandit P.S."/>
            <person name="Pore S.D."/>
            <person name="Arora P."/>
            <person name="Kapse N.G."/>
            <person name="Dhakephalkar P.K."/>
            <person name="Rahalkar M.C."/>
        </authorList>
    </citation>
    <scope>NUCLEOTIDE SEQUENCE [LARGE SCALE GENOMIC DNA]</scope>
    <source>
        <strain evidence="3">Sn10-6</strain>
    </source>
</reference>
<accession>A0A0F3IIN9</accession>
<proteinExistence type="predicted"/>
<evidence type="ECO:0008006" key="4">
    <source>
        <dbReference type="Google" id="ProtNLM"/>
    </source>
</evidence>
<comment type="caution">
    <text evidence="2">The sequence shown here is derived from an EMBL/GenBank/DDBJ whole genome shotgun (WGS) entry which is preliminary data.</text>
</comment>
<dbReference type="OrthoDB" id="5567749at2"/>
<reference evidence="2 3" key="2">
    <citation type="journal article" date="2016" name="Microb. Ecol.">
        <title>Genome Characteristics of a Novel Type I Methanotroph (Sn10-6) Isolated from a Flooded Indian Rice Field.</title>
        <authorList>
            <person name="Rahalkar M.C."/>
            <person name="Pandit P.S."/>
            <person name="Dhakephalkar P.K."/>
            <person name="Pore S."/>
            <person name="Arora P."/>
            <person name="Kapse N."/>
        </authorList>
    </citation>
    <scope>NUCLEOTIDE SEQUENCE [LARGE SCALE GENOMIC DNA]</scope>
    <source>
        <strain evidence="2 3">Sn10-6</strain>
    </source>
</reference>
<organism evidence="2 3">
    <name type="scientific">Methylocucumis oryzae</name>
    <dbReference type="NCBI Taxonomy" id="1632867"/>
    <lineage>
        <taxon>Bacteria</taxon>
        <taxon>Pseudomonadati</taxon>
        <taxon>Pseudomonadota</taxon>
        <taxon>Gammaproteobacteria</taxon>
        <taxon>Methylococcales</taxon>
        <taxon>Methylococcaceae</taxon>
        <taxon>Methylocucumis</taxon>
    </lineage>
</organism>
<gene>
    <name evidence="2" type="ORF">VZ94_11405</name>
</gene>
<dbReference type="Proteomes" id="UP000033684">
    <property type="component" value="Unassembled WGS sequence"/>
</dbReference>
<feature type="signal peptide" evidence="1">
    <location>
        <begin position="1"/>
        <end position="19"/>
    </location>
</feature>